<reference evidence="2 3" key="1">
    <citation type="submission" date="2021-10" db="EMBL/GenBank/DDBJ databases">
        <title>Streptomyces sp. strain SMC 277, a novel streptomycete isolated from soil.</title>
        <authorList>
            <person name="Chanama M."/>
        </authorList>
    </citation>
    <scope>NUCLEOTIDE SEQUENCE [LARGE SCALE GENOMIC DNA]</scope>
    <source>
        <strain evidence="2 3">SMC 277</strain>
    </source>
</reference>
<dbReference type="EMBL" id="JAJAUY010000023">
    <property type="protein sequence ID" value="MCB5179533.1"/>
    <property type="molecule type" value="Genomic_DNA"/>
</dbReference>
<dbReference type="Proteomes" id="UP001199054">
    <property type="component" value="Unassembled WGS sequence"/>
</dbReference>
<organism evidence="2 3">
    <name type="scientific">Streptomyces antimicrobicus</name>
    <dbReference type="NCBI Taxonomy" id="2883108"/>
    <lineage>
        <taxon>Bacteria</taxon>
        <taxon>Bacillati</taxon>
        <taxon>Actinomycetota</taxon>
        <taxon>Actinomycetes</taxon>
        <taxon>Kitasatosporales</taxon>
        <taxon>Streptomycetaceae</taxon>
        <taxon>Streptomyces</taxon>
    </lineage>
</organism>
<accession>A0ABS8B4I1</accession>
<evidence type="ECO:0000256" key="1">
    <source>
        <dbReference type="SAM" id="MobiDB-lite"/>
    </source>
</evidence>
<proteinExistence type="predicted"/>
<sequence>MMHWTKYTKIATAVARRIADEYPGIEAEDIQQQILLHVLEKRSTYESADYPDGQLRNNFRKIGVSYAGRERYAYIYHSAEYVYTSSEIRQLFERAFFQPELWEKAPTKDDSVSVAAGGIVVALWDLDRAYSSLGPLDAAVIAKRYEWGEALSPAETMRLSRAIDKVTRFLNNNVVRRQNEAKAHGSNNRGRTLSADLAPTA</sequence>
<comment type="caution">
    <text evidence="2">The sequence shown here is derived from an EMBL/GenBank/DDBJ whole genome shotgun (WGS) entry which is preliminary data.</text>
</comment>
<dbReference type="RefSeq" id="WP_226726368.1">
    <property type="nucleotide sequence ID" value="NZ_JAJAUY010000023.1"/>
</dbReference>
<evidence type="ECO:0000313" key="2">
    <source>
        <dbReference type="EMBL" id="MCB5179533.1"/>
    </source>
</evidence>
<keyword evidence="3" id="KW-1185">Reference proteome</keyword>
<protein>
    <submittedName>
        <fullName evidence="2">Uncharacterized protein</fullName>
    </submittedName>
</protein>
<feature type="region of interest" description="Disordered" evidence="1">
    <location>
        <begin position="178"/>
        <end position="201"/>
    </location>
</feature>
<evidence type="ECO:0000313" key="3">
    <source>
        <dbReference type="Proteomes" id="UP001199054"/>
    </source>
</evidence>
<gene>
    <name evidence="2" type="ORF">LG632_09050</name>
</gene>
<name>A0ABS8B4I1_9ACTN</name>